<comment type="caution">
    <text evidence="1">The sequence shown here is derived from an EMBL/GenBank/DDBJ whole genome shotgun (WGS) entry which is preliminary data.</text>
</comment>
<sequence>MKYSKFIILYGLAFTFFSCGIFKKPQKKVSVSAGIAMKNLADTTKKATASKLKPYDQIITKKAVSGVGLIKVHRVEDKYFFEIPDSLLETDLLIVNRISKGATGASKGMFGYSGDQINEKVIRFAKGPNYKIFIKSMSYTERSADSSDNGMYRSVRNSGLQPIVASFDIKALSRDSAASVIDMTDYLTADNEVLFFDSKIKTALKISGLQADKSYISAVRTFPENIEIKTTKTYSTAEPGVNATYELNSSIIRLPKRPMVPRLYDERIGYFATGYTDFDQNPQGVEQTSMITRWRLEPKKEDEAKYLEGELVEPRQPIVFYIDPATPKKWVPYLMQGVNDWNVAFEAAGFKNAIVAKPAPGSEQDSTWSIESARHNVIVYKPSAVANASGPHVHDPRTGEILETHVNWYHNVMQLLRNWYFIQASAVDPRARKMKFDDELMGQLIRFVSSHEIGHTLGLRHNFGSSSTVPVKKLRDKAWVEANGHTPSIMDYARFNYVAQPEDGISEKGIFPRIGDYDKWAIEWAYRWYPEMDKVKEKSFLNNWIIKKTENNKQLWFGSETNTTDPRCQSEDIGDNAMMASGYGIKNLKRIMPNILKWTKEENEGYDNAKQIYGELLQQYDRYLGHVVKNVGGVMFNPKVVESKGDYVAFVPRRKQKEAIQFLNTELFNTPIWLLNKELFKKTGSAGLTGVISNAQNKVLGALVNAADLNGMQQALTMNGENAYGPIELLQDLRGCIFNELYTGKSISIYRRNLQKSYLDKLFQVLKPKSTPFPGTEPDLNDVSTIVKMEIRTLHSLIKGAISRTSERMSNAHLMDLNERIKDFYKDKK</sequence>
<organism evidence="1 2">
    <name type="scientific">Pedobacter africanus</name>
    <dbReference type="NCBI Taxonomy" id="151894"/>
    <lineage>
        <taxon>Bacteria</taxon>
        <taxon>Pseudomonadati</taxon>
        <taxon>Bacteroidota</taxon>
        <taxon>Sphingobacteriia</taxon>
        <taxon>Sphingobacteriales</taxon>
        <taxon>Sphingobacteriaceae</taxon>
        <taxon>Pedobacter</taxon>
    </lineage>
</organism>
<proteinExistence type="predicted"/>
<name>A0ACC6KTX8_9SPHI</name>
<protein>
    <submittedName>
        <fullName evidence="1">Uncharacterized protein</fullName>
    </submittedName>
</protein>
<reference evidence="1" key="1">
    <citation type="submission" date="2023-07" db="EMBL/GenBank/DDBJ databases">
        <title>Sorghum-associated microbial communities from plants grown in Nebraska, USA.</title>
        <authorList>
            <person name="Schachtman D."/>
        </authorList>
    </citation>
    <scope>NUCLEOTIDE SEQUENCE</scope>
    <source>
        <strain evidence="1">2697</strain>
    </source>
</reference>
<keyword evidence="2" id="KW-1185">Reference proteome</keyword>
<dbReference type="Proteomes" id="UP001246858">
    <property type="component" value="Unassembled WGS sequence"/>
</dbReference>
<gene>
    <name evidence="1" type="ORF">J2X78_001256</name>
</gene>
<accession>A0ACC6KTX8</accession>
<evidence type="ECO:0000313" key="1">
    <source>
        <dbReference type="EMBL" id="MDR6782704.1"/>
    </source>
</evidence>
<evidence type="ECO:0000313" key="2">
    <source>
        <dbReference type="Proteomes" id="UP001246858"/>
    </source>
</evidence>
<dbReference type="EMBL" id="JAVDTF010000001">
    <property type="protein sequence ID" value="MDR6782704.1"/>
    <property type="molecule type" value="Genomic_DNA"/>
</dbReference>